<dbReference type="SUPFAM" id="SSF48452">
    <property type="entry name" value="TPR-like"/>
    <property type="match status" value="1"/>
</dbReference>
<keyword evidence="3" id="KW-1185">Reference proteome</keyword>
<dbReference type="Proteomes" id="UP001501218">
    <property type="component" value="Unassembled WGS sequence"/>
</dbReference>
<organism evidence="2 3">
    <name type="scientific">Saccharopolyspora halophila</name>
    <dbReference type="NCBI Taxonomy" id="405551"/>
    <lineage>
        <taxon>Bacteria</taxon>
        <taxon>Bacillati</taxon>
        <taxon>Actinomycetota</taxon>
        <taxon>Actinomycetes</taxon>
        <taxon>Pseudonocardiales</taxon>
        <taxon>Pseudonocardiaceae</taxon>
        <taxon>Saccharopolyspora</taxon>
    </lineage>
</organism>
<evidence type="ECO:0000313" key="2">
    <source>
        <dbReference type="EMBL" id="GAA2329333.1"/>
    </source>
</evidence>
<protein>
    <submittedName>
        <fullName evidence="2">CHAT domain-containing protein</fullName>
    </submittedName>
</protein>
<accession>A0ABP5SEB2</accession>
<sequence>MSAGAAVAPPDPVESVLRWRERACAEPVAALEEAERILATVGRDDELRVLARHVAALACAELGRAEQAHRHARFGLARAVCNDWMGWAAQLRLTLAWIELERGATSASRVQLDEADPHLDAGGRARARCLRGLLHVQTGHHRQAHEHLTTALDDLRVDGDRRWTANALLGRGLAALYLNRPAEAEADLAAAERVFAADGKRLRAAGCRHNRGCVAFRAGDLPRALRLFEQAVAIGLDEAVLPEAMVDRGEALAAAGLTEQARSIMEQAAERLAACGRSGRLAETRLALAGCALRSGDLVEAAAQASAARGLFRGQRRPAWAALAAATTWQANLRAGRYSRFTLAAARRVAAECERYGWTVPAAELRITAGRCAQRAGLRGTARRLFGGCAVPPPDAPPPEKALGHLAEALLAEQDGDPSRLFRACRAGLRQVDEQAAGMAAFELRVHALGLADELGEVAVRAALRVGDPRLVLRWTERSRAAALQRRALRPPSDQRLNSDLVELRAAVQDVPRSTDPKRAVAEVARLEKRVRHRAMLVRGGTDRLGDSGGLAGISADLGDAVLLSLFSHRGRLYATSVVDGATRLHVLGPENCAAQQVVRLRHLLARQACGVASRAEPMFEHGARLAAAELQRSLLAPVLPELERGRRLVVVPTGVLHLLPWAALPACRGRSVTATPSLRCWRSGAERSRDMDPAAPGAWIAGPRLEHAEREVSALHARHGGRLLLESEATCERVLSTLDGAGTVHLAAHGHFRGDQPLLSCLDLADGPLYAHDLDRLHRSPATVVLSACDVGKSAVTRGDQLSGLTTTLLDRGAATVIASVVPIPDDRTAEVMCSLHEALAEGRPPDTALAEAQARHGESGFICVGYGGDR</sequence>
<evidence type="ECO:0000313" key="3">
    <source>
        <dbReference type="Proteomes" id="UP001501218"/>
    </source>
</evidence>
<dbReference type="InterPro" id="IPR011990">
    <property type="entry name" value="TPR-like_helical_dom_sf"/>
</dbReference>
<gene>
    <name evidence="2" type="ORF">GCM10009854_00090</name>
</gene>
<dbReference type="Gene3D" id="1.25.40.10">
    <property type="entry name" value="Tetratricopeptide repeat domain"/>
    <property type="match status" value="2"/>
</dbReference>
<comment type="caution">
    <text evidence="2">The sequence shown here is derived from an EMBL/GenBank/DDBJ whole genome shotgun (WGS) entry which is preliminary data.</text>
</comment>
<feature type="domain" description="CHAT" evidence="1">
    <location>
        <begin position="628"/>
        <end position="856"/>
    </location>
</feature>
<reference evidence="3" key="1">
    <citation type="journal article" date="2019" name="Int. J. Syst. Evol. Microbiol.">
        <title>The Global Catalogue of Microorganisms (GCM) 10K type strain sequencing project: providing services to taxonomists for standard genome sequencing and annotation.</title>
        <authorList>
            <consortium name="The Broad Institute Genomics Platform"/>
            <consortium name="The Broad Institute Genome Sequencing Center for Infectious Disease"/>
            <person name="Wu L."/>
            <person name="Ma J."/>
        </authorList>
    </citation>
    <scope>NUCLEOTIDE SEQUENCE [LARGE SCALE GENOMIC DNA]</scope>
    <source>
        <strain evidence="3">JCM 16221</strain>
    </source>
</reference>
<dbReference type="RefSeq" id="WP_344125043.1">
    <property type="nucleotide sequence ID" value="NZ_BAAARA010000001.1"/>
</dbReference>
<proteinExistence type="predicted"/>
<name>A0ABP5SEB2_9PSEU</name>
<dbReference type="PANTHER" id="PTHR10098">
    <property type="entry name" value="RAPSYN-RELATED"/>
    <property type="match status" value="1"/>
</dbReference>
<dbReference type="EMBL" id="BAAARA010000001">
    <property type="protein sequence ID" value="GAA2329333.1"/>
    <property type="molecule type" value="Genomic_DNA"/>
</dbReference>
<evidence type="ECO:0000259" key="1">
    <source>
        <dbReference type="Pfam" id="PF12770"/>
    </source>
</evidence>
<dbReference type="PANTHER" id="PTHR10098:SF108">
    <property type="entry name" value="TETRATRICOPEPTIDE REPEAT PROTEIN 28"/>
    <property type="match status" value="1"/>
</dbReference>
<dbReference type="InterPro" id="IPR024983">
    <property type="entry name" value="CHAT_dom"/>
</dbReference>
<dbReference type="Pfam" id="PF12770">
    <property type="entry name" value="CHAT"/>
    <property type="match status" value="1"/>
</dbReference>